<dbReference type="SUPFAM" id="SSF46689">
    <property type="entry name" value="Homeodomain-like"/>
    <property type="match status" value="1"/>
</dbReference>
<accession>A0AA41QMB2</accession>
<organism evidence="6 7">
    <name type="scientific">Paradevosia shaoguanensis</name>
    <dbReference type="NCBI Taxonomy" id="1335043"/>
    <lineage>
        <taxon>Bacteria</taxon>
        <taxon>Pseudomonadati</taxon>
        <taxon>Pseudomonadota</taxon>
        <taxon>Alphaproteobacteria</taxon>
        <taxon>Hyphomicrobiales</taxon>
        <taxon>Devosiaceae</taxon>
        <taxon>Paradevosia</taxon>
    </lineage>
</organism>
<keyword evidence="2 4" id="KW-0238">DNA-binding</keyword>
<reference evidence="6" key="1">
    <citation type="submission" date="2022-03" db="EMBL/GenBank/DDBJ databases">
        <title>The complete genome sequence of a Methyloterrigena soli.</title>
        <authorList>
            <person name="Zi Z."/>
        </authorList>
    </citation>
    <scope>NUCLEOTIDE SEQUENCE</scope>
    <source>
        <strain evidence="6">M48</strain>
    </source>
</reference>
<comment type="caution">
    <text evidence="6">The sequence shown here is derived from an EMBL/GenBank/DDBJ whole genome shotgun (WGS) entry which is preliminary data.</text>
</comment>
<dbReference type="EMBL" id="JALAZD010000001">
    <property type="protein sequence ID" value="MCI0127073.1"/>
    <property type="molecule type" value="Genomic_DNA"/>
</dbReference>
<feature type="DNA-binding region" description="H-T-H motif" evidence="4">
    <location>
        <begin position="35"/>
        <end position="54"/>
    </location>
</feature>
<dbReference type="GO" id="GO:0003700">
    <property type="term" value="F:DNA-binding transcription factor activity"/>
    <property type="evidence" value="ECO:0007669"/>
    <property type="project" value="TreeGrafter"/>
</dbReference>
<dbReference type="InterPro" id="IPR001647">
    <property type="entry name" value="HTH_TetR"/>
</dbReference>
<dbReference type="AlphaFoldDB" id="A0AA41QMB2"/>
<name>A0AA41QMB2_9HYPH</name>
<evidence type="ECO:0000256" key="2">
    <source>
        <dbReference type="ARBA" id="ARBA00023125"/>
    </source>
</evidence>
<sequence>MSAKRAAASEANDARIVEAAFVVLQRVAEGGEPFSLEAVAREAGVTRLTVHNRFGSRRGLLEAVFDSRAAEAGLQRVAQAMAQPDAEAAILMVISIFCDFWASDHRGLGGLVVTGAADPEFVEAMRARNERRRHIFGVLAGRLVEEGRLAPEKRTDLVDILFALSSMPFYATLASGERSAEAAKALVSGLAQAAIAGGQVH</sequence>
<dbReference type="InterPro" id="IPR050109">
    <property type="entry name" value="HTH-type_TetR-like_transc_reg"/>
</dbReference>
<dbReference type="InterPro" id="IPR009057">
    <property type="entry name" value="Homeodomain-like_sf"/>
</dbReference>
<keyword evidence="1" id="KW-0805">Transcription regulation</keyword>
<evidence type="ECO:0000259" key="5">
    <source>
        <dbReference type="PROSITE" id="PS50977"/>
    </source>
</evidence>
<evidence type="ECO:0000256" key="1">
    <source>
        <dbReference type="ARBA" id="ARBA00023015"/>
    </source>
</evidence>
<dbReference type="RefSeq" id="WP_281735719.1">
    <property type="nucleotide sequence ID" value="NZ_JAKETQ010000001.1"/>
</dbReference>
<dbReference type="PANTHER" id="PTHR30055">
    <property type="entry name" value="HTH-TYPE TRANSCRIPTIONAL REGULATOR RUTR"/>
    <property type="match status" value="1"/>
</dbReference>
<evidence type="ECO:0000256" key="4">
    <source>
        <dbReference type="PROSITE-ProRule" id="PRU00335"/>
    </source>
</evidence>
<dbReference type="Pfam" id="PF00440">
    <property type="entry name" value="TetR_N"/>
    <property type="match status" value="1"/>
</dbReference>
<dbReference type="PROSITE" id="PS50977">
    <property type="entry name" value="HTH_TETR_2"/>
    <property type="match status" value="1"/>
</dbReference>
<evidence type="ECO:0000313" key="7">
    <source>
        <dbReference type="Proteomes" id="UP001156140"/>
    </source>
</evidence>
<protein>
    <submittedName>
        <fullName evidence="6">TetR/AcrR family transcriptional regulator</fullName>
    </submittedName>
</protein>
<evidence type="ECO:0000256" key="3">
    <source>
        <dbReference type="ARBA" id="ARBA00023163"/>
    </source>
</evidence>
<dbReference type="GO" id="GO:0000976">
    <property type="term" value="F:transcription cis-regulatory region binding"/>
    <property type="evidence" value="ECO:0007669"/>
    <property type="project" value="TreeGrafter"/>
</dbReference>
<proteinExistence type="predicted"/>
<keyword evidence="7" id="KW-1185">Reference proteome</keyword>
<evidence type="ECO:0000313" key="6">
    <source>
        <dbReference type="EMBL" id="MCI0127073.1"/>
    </source>
</evidence>
<keyword evidence="3" id="KW-0804">Transcription</keyword>
<feature type="domain" description="HTH tetR-type" evidence="5">
    <location>
        <begin position="10"/>
        <end position="72"/>
    </location>
</feature>
<dbReference type="PANTHER" id="PTHR30055:SF151">
    <property type="entry name" value="TRANSCRIPTIONAL REGULATORY PROTEIN"/>
    <property type="match status" value="1"/>
</dbReference>
<dbReference type="Gene3D" id="1.10.357.10">
    <property type="entry name" value="Tetracycline Repressor, domain 2"/>
    <property type="match status" value="1"/>
</dbReference>
<gene>
    <name evidence="6" type="ORF">ML536_09565</name>
</gene>
<dbReference type="Proteomes" id="UP001156140">
    <property type="component" value="Unassembled WGS sequence"/>
</dbReference>